<protein>
    <submittedName>
        <fullName evidence="11">Putative transposase</fullName>
    </submittedName>
</protein>
<dbReference type="Pfam" id="PF01385">
    <property type="entry name" value="OrfB_IS605"/>
    <property type="match status" value="1"/>
</dbReference>
<dbReference type="AlphaFoldDB" id="A0A1H1PUV7"/>
<evidence type="ECO:0000256" key="5">
    <source>
        <dbReference type="ARBA" id="ARBA00023125"/>
    </source>
</evidence>
<gene>
    <name evidence="11" type="ORF">SAMN04489860_0908</name>
</gene>
<evidence type="ECO:0000259" key="8">
    <source>
        <dbReference type="Pfam" id="PF01385"/>
    </source>
</evidence>
<feature type="domain" description="Cas12f1-like TNB" evidence="9">
    <location>
        <begin position="317"/>
        <end position="383"/>
    </location>
</feature>
<organism evidence="11 12">
    <name type="scientific">Paraoerskovia marina</name>
    <dbReference type="NCBI Taxonomy" id="545619"/>
    <lineage>
        <taxon>Bacteria</taxon>
        <taxon>Bacillati</taxon>
        <taxon>Actinomycetota</taxon>
        <taxon>Actinomycetes</taxon>
        <taxon>Micrococcales</taxon>
        <taxon>Cellulomonadaceae</taxon>
        <taxon>Paraoerskovia</taxon>
    </lineage>
</organism>
<dbReference type="GO" id="GO:0003677">
    <property type="term" value="F:DNA binding"/>
    <property type="evidence" value="ECO:0007669"/>
    <property type="project" value="UniProtKB-KW"/>
</dbReference>
<keyword evidence="5" id="KW-0238">DNA-binding</keyword>
<comment type="similarity">
    <text evidence="1">In the C-terminal section; belongs to the transposase 35 family.</text>
</comment>
<dbReference type="STRING" id="545619.SAMN04489860_0908"/>
<evidence type="ECO:0000256" key="6">
    <source>
        <dbReference type="ARBA" id="ARBA00023172"/>
    </source>
</evidence>
<evidence type="ECO:0000256" key="7">
    <source>
        <dbReference type="SAM" id="MobiDB-lite"/>
    </source>
</evidence>
<accession>A0A1H1PUV7</accession>
<keyword evidence="12" id="KW-1185">Reference proteome</keyword>
<reference evidence="11 12" key="1">
    <citation type="submission" date="2016-10" db="EMBL/GenBank/DDBJ databases">
        <authorList>
            <person name="de Groot N.N."/>
        </authorList>
    </citation>
    <scope>NUCLEOTIDE SEQUENCE [LARGE SCALE GENOMIC DNA]</scope>
    <source>
        <strain evidence="11 12">DSM 22126</strain>
    </source>
</reference>
<feature type="compositionally biased region" description="Basic residues" evidence="7">
    <location>
        <begin position="236"/>
        <end position="254"/>
    </location>
</feature>
<dbReference type="GO" id="GO:0046872">
    <property type="term" value="F:metal ion binding"/>
    <property type="evidence" value="ECO:0007669"/>
    <property type="project" value="UniProtKB-KW"/>
</dbReference>
<keyword evidence="3" id="KW-0479">Metal-binding</keyword>
<keyword evidence="2" id="KW-0815">Transposition</keyword>
<dbReference type="GO" id="GO:0032196">
    <property type="term" value="P:transposition"/>
    <property type="evidence" value="ECO:0007669"/>
    <property type="project" value="UniProtKB-KW"/>
</dbReference>
<feature type="domain" description="Transposase putative helix-turn-helix" evidence="10">
    <location>
        <begin position="3"/>
        <end position="46"/>
    </location>
</feature>
<evidence type="ECO:0000256" key="4">
    <source>
        <dbReference type="ARBA" id="ARBA00022833"/>
    </source>
</evidence>
<feature type="region of interest" description="Disordered" evidence="7">
    <location>
        <begin position="236"/>
        <end position="262"/>
    </location>
</feature>
<dbReference type="Proteomes" id="UP000185663">
    <property type="component" value="Chromosome I"/>
</dbReference>
<evidence type="ECO:0000313" key="12">
    <source>
        <dbReference type="Proteomes" id="UP000185663"/>
    </source>
</evidence>
<evidence type="ECO:0000313" key="11">
    <source>
        <dbReference type="EMBL" id="SDS14863.1"/>
    </source>
</evidence>
<dbReference type="GO" id="GO:0006310">
    <property type="term" value="P:DNA recombination"/>
    <property type="evidence" value="ECO:0007669"/>
    <property type="project" value="UniProtKB-KW"/>
</dbReference>
<evidence type="ECO:0000256" key="3">
    <source>
        <dbReference type="ARBA" id="ARBA00022723"/>
    </source>
</evidence>
<keyword evidence="4" id="KW-0862">Zinc</keyword>
<evidence type="ECO:0000259" key="10">
    <source>
        <dbReference type="Pfam" id="PF12323"/>
    </source>
</evidence>
<dbReference type="NCBIfam" id="NF040570">
    <property type="entry name" value="guided_TnpB"/>
    <property type="match status" value="1"/>
</dbReference>
<dbReference type="EMBL" id="LT629776">
    <property type="protein sequence ID" value="SDS14863.1"/>
    <property type="molecule type" value="Genomic_DNA"/>
</dbReference>
<dbReference type="InterPro" id="IPR021027">
    <property type="entry name" value="Transposase_put_HTH"/>
</dbReference>
<dbReference type="InterPro" id="IPR001959">
    <property type="entry name" value="Transposase"/>
</dbReference>
<evidence type="ECO:0000256" key="1">
    <source>
        <dbReference type="ARBA" id="ARBA00008761"/>
    </source>
</evidence>
<evidence type="ECO:0000256" key="2">
    <source>
        <dbReference type="ARBA" id="ARBA00022578"/>
    </source>
</evidence>
<dbReference type="Pfam" id="PF07282">
    <property type="entry name" value="Cas12f1-like_TNB"/>
    <property type="match status" value="1"/>
</dbReference>
<sequence>MSFTMRHRYRAYPTPGQQDALARTFGCVRVVFNDAIAARKNAHARGEAFISASALQSQVVAQAKRTPQRQWLTQVSSTPLEQAVRDADRAYRNFFDSLTGKRKGAKMGLPRFRSRHDTRQAANFTRSARFKVRTTTHGVGHVYLPKVGWVRFALSRDLPSDPSSVTVIREADGHYYVSFVVQRDVEPQAPTHPGRGAGIDVGLSGFAAITYTDGTRETIENPRHLRTRQRRLARAQRALARKQRGSANRAKARTRVAVEHRKVKDARQDFHHQLSARLIRENQTVAVEKLNVVGLARAGAKNAQGRGLRRSVHDAGWAAFLTHLAAKGTEHQRTITTINPAYTSQTCAVCGVLDGPKPLHVRAWQCTGCGQHLDRDYNAAVNVMVAAGLAETLNARGGDVRRRLAAATPAETGTHRHDQTLAA</sequence>
<evidence type="ECO:0000259" key="9">
    <source>
        <dbReference type="Pfam" id="PF07282"/>
    </source>
</evidence>
<proteinExistence type="inferred from homology"/>
<name>A0A1H1PUV7_9CELL</name>
<keyword evidence="6" id="KW-0233">DNA recombination</keyword>
<feature type="domain" description="Probable transposase IS891/IS1136/IS1341" evidence="8">
    <location>
        <begin position="185"/>
        <end position="297"/>
    </location>
</feature>
<dbReference type="Pfam" id="PF12323">
    <property type="entry name" value="HTH_OrfB_IS605"/>
    <property type="match status" value="1"/>
</dbReference>
<dbReference type="InterPro" id="IPR010095">
    <property type="entry name" value="Cas12f1-like_TNB"/>
</dbReference>